<dbReference type="PANTHER" id="PTHR46065">
    <property type="entry name" value="E3 UBIQUITIN-PROTEIN LIGASE MARCH 2/3 FAMILY MEMBER"/>
    <property type="match status" value="1"/>
</dbReference>
<accession>A0ABN8NHA4</accession>
<evidence type="ECO:0000259" key="12">
    <source>
        <dbReference type="PROSITE" id="PS51292"/>
    </source>
</evidence>
<evidence type="ECO:0000256" key="6">
    <source>
        <dbReference type="ARBA" id="ARBA00022786"/>
    </source>
</evidence>
<evidence type="ECO:0000256" key="1">
    <source>
        <dbReference type="ARBA" id="ARBA00004141"/>
    </source>
</evidence>
<comment type="subcellular location">
    <subcellularLocation>
        <location evidence="1">Membrane</location>
        <topology evidence="1">Multi-pass membrane protein</topology>
    </subcellularLocation>
</comment>
<dbReference type="Gene3D" id="3.30.40.10">
    <property type="entry name" value="Zinc/RING finger domain, C3HC4 (zinc finger)"/>
    <property type="match status" value="1"/>
</dbReference>
<feature type="compositionally biased region" description="Basic and acidic residues" evidence="10">
    <location>
        <begin position="29"/>
        <end position="40"/>
    </location>
</feature>
<evidence type="ECO:0000256" key="11">
    <source>
        <dbReference type="SAM" id="Phobius"/>
    </source>
</evidence>
<dbReference type="InterPro" id="IPR013083">
    <property type="entry name" value="Znf_RING/FYVE/PHD"/>
</dbReference>
<dbReference type="InterPro" id="IPR011016">
    <property type="entry name" value="Znf_RING-CH"/>
</dbReference>
<organism evidence="13 14">
    <name type="scientific">Porites lobata</name>
    <dbReference type="NCBI Taxonomy" id="104759"/>
    <lineage>
        <taxon>Eukaryota</taxon>
        <taxon>Metazoa</taxon>
        <taxon>Cnidaria</taxon>
        <taxon>Anthozoa</taxon>
        <taxon>Hexacorallia</taxon>
        <taxon>Scleractinia</taxon>
        <taxon>Fungiina</taxon>
        <taxon>Poritidae</taxon>
        <taxon>Porites</taxon>
    </lineage>
</organism>
<evidence type="ECO:0000256" key="7">
    <source>
        <dbReference type="ARBA" id="ARBA00022833"/>
    </source>
</evidence>
<reference evidence="13 14" key="1">
    <citation type="submission" date="2022-05" db="EMBL/GenBank/DDBJ databases">
        <authorList>
            <consortium name="Genoscope - CEA"/>
            <person name="William W."/>
        </authorList>
    </citation>
    <scope>NUCLEOTIDE SEQUENCE [LARGE SCALE GENOMIC DNA]</scope>
</reference>
<keyword evidence="5" id="KW-0863">Zinc-finger</keyword>
<keyword evidence="9 11" id="KW-0472">Membrane</keyword>
<feature type="transmembrane region" description="Helical" evidence="11">
    <location>
        <begin position="299"/>
        <end position="320"/>
    </location>
</feature>
<keyword evidence="6" id="KW-0833">Ubl conjugation pathway</keyword>
<evidence type="ECO:0000256" key="10">
    <source>
        <dbReference type="SAM" id="MobiDB-lite"/>
    </source>
</evidence>
<dbReference type="Proteomes" id="UP001159405">
    <property type="component" value="Unassembled WGS sequence"/>
</dbReference>
<evidence type="ECO:0000313" key="14">
    <source>
        <dbReference type="Proteomes" id="UP001159405"/>
    </source>
</evidence>
<dbReference type="SMART" id="SM00744">
    <property type="entry name" value="RINGv"/>
    <property type="match status" value="1"/>
</dbReference>
<evidence type="ECO:0000313" key="13">
    <source>
        <dbReference type="EMBL" id="CAH3107578.1"/>
    </source>
</evidence>
<keyword evidence="8 11" id="KW-1133">Transmembrane helix</keyword>
<evidence type="ECO:0000256" key="2">
    <source>
        <dbReference type="ARBA" id="ARBA00022679"/>
    </source>
</evidence>
<dbReference type="EMBL" id="CALNXK010000020">
    <property type="protein sequence ID" value="CAH3107578.1"/>
    <property type="molecule type" value="Genomic_DNA"/>
</dbReference>
<gene>
    <name evidence="13" type="ORF">PLOB_00016735</name>
</gene>
<name>A0ABN8NHA4_9CNID</name>
<dbReference type="PROSITE" id="PS51292">
    <property type="entry name" value="ZF_RING_CH"/>
    <property type="match status" value="1"/>
</dbReference>
<proteinExistence type="predicted"/>
<dbReference type="Pfam" id="PF12906">
    <property type="entry name" value="RINGv"/>
    <property type="match status" value="1"/>
</dbReference>
<feature type="transmembrane region" description="Helical" evidence="11">
    <location>
        <begin position="268"/>
        <end position="287"/>
    </location>
</feature>
<feature type="domain" description="RING-CH-type" evidence="12">
    <location>
        <begin position="189"/>
        <end position="249"/>
    </location>
</feature>
<evidence type="ECO:0000256" key="8">
    <source>
        <dbReference type="ARBA" id="ARBA00022989"/>
    </source>
</evidence>
<keyword evidence="14" id="KW-1185">Reference proteome</keyword>
<sequence length="372" mass="40798">MCEEARSQCNKMDEVTVTEADVDVGNSDLPRENAVVRDGDNNGAEQTKTIQDSCKTGELVTAVTDCAGIDDGEAEADEGTSLDREALNTNDAVAGNHERPGGDECAVEIQSRVESGESVVHESTDTLCGSADLEDLTATTDTLVNKANETTESVCIEVEDITEDNDDISKNSDTISTRTTIIYVSEGDNSDLETDVCRICHSGDEAESLISPCLCTGSVKFVHHTCLMSWLQRAVMSKCELCLYPLAVKRKRKPLSKWRLPEDKPIPIVWLLTYVVAMTVNIASLTKDGSQRCVSDPCIIFYVLGSAGALLGLAFFYRWLKKTVRYFARWIALNQEWTLVGPIDLRNQLGEANLAYSSKSLSETETRQEQIA</sequence>
<keyword evidence="3 11" id="KW-0812">Transmembrane</keyword>
<evidence type="ECO:0000256" key="9">
    <source>
        <dbReference type="ARBA" id="ARBA00023136"/>
    </source>
</evidence>
<dbReference type="PANTHER" id="PTHR46065:SF3">
    <property type="entry name" value="FI20425P1"/>
    <property type="match status" value="1"/>
</dbReference>
<dbReference type="SUPFAM" id="SSF57850">
    <property type="entry name" value="RING/U-box"/>
    <property type="match status" value="1"/>
</dbReference>
<keyword evidence="2" id="KW-0808">Transferase</keyword>
<evidence type="ECO:0000256" key="3">
    <source>
        <dbReference type="ARBA" id="ARBA00022692"/>
    </source>
</evidence>
<evidence type="ECO:0000256" key="4">
    <source>
        <dbReference type="ARBA" id="ARBA00022723"/>
    </source>
</evidence>
<evidence type="ECO:0000256" key="5">
    <source>
        <dbReference type="ARBA" id="ARBA00022771"/>
    </source>
</evidence>
<keyword evidence="7" id="KW-0862">Zinc</keyword>
<keyword evidence="4" id="KW-0479">Metal-binding</keyword>
<protein>
    <recommendedName>
        <fullName evidence="12">RING-CH-type domain-containing protein</fullName>
    </recommendedName>
</protein>
<feature type="region of interest" description="Disordered" evidence="10">
    <location>
        <begin position="24"/>
        <end position="47"/>
    </location>
</feature>
<comment type="caution">
    <text evidence="13">The sequence shown here is derived from an EMBL/GenBank/DDBJ whole genome shotgun (WGS) entry which is preliminary data.</text>
</comment>